<gene>
    <name evidence="2" type="ORF">Fcan01_22324</name>
</gene>
<reference evidence="2 3" key="1">
    <citation type="submission" date="2015-12" db="EMBL/GenBank/DDBJ databases">
        <title>The genome of Folsomia candida.</title>
        <authorList>
            <person name="Faddeeva A."/>
            <person name="Derks M.F."/>
            <person name="Anvar Y."/>
            <person name="Smit S."/>
            <person name="Van Straalen N."/>
            <person name="Roelofs D."/>
        </authorList>
    </citation>
    <scope>NUCLEOTIDE SEQUENCE [LARGE SCALE GENOMIC DNA]</scope>
    <source>
        <strain evidence="2 3">VU population</strain>
        <tissue evidence="2">Whole body</tissue>
    </source>
</reference>
<dbReference type="Proteomes" id="UP000198287">
    <property type="component" value="Unassembled WGS sequence"/>
</dbReference>
<protein>
    <recommendedName>
        <fullName evidence="1">MULE transposase domain-containing protein</fullName>
    </recommendedName>
</protein>
<comment type="caution">
    <text evidence="2">The sequence shown here is derived from an EMBL/GenBank/DDBJ whole genome shotgun (WGS) entry which is preliminary data.</text>
</comment>
<evidence type="ECO:0000313" key="3">
    <source>
        <dbReference type="Proteomes" id="UP000198287"/>
    </source>
</evidence>
<dbReference type="Pfam" id="PF10551">
    <property type="entry name" value="MULE"/>
    <property type="match status" value="1"/>
</dbReference>
<dbReference type="OMA" id="SEKCTIF"/>
<accession>A0A226DD05</accession>
<dbReference type="AlphaFoldDB" id="A0A226DD05"/>
<organism evidence="2 3">
    <name type="scientific">Folsomia candida</name>
    <name type="common">Springtail</name>
    <dbReference type="NCBI Taxonomy" id="158441"/>
    <lineage>
        <taxon>Eukaryota</taxon>
        <taxon>Metazoa</taxon>
        <taxon>Ecdysozoa</taxon>
        <taxon>Arthropoda</taxon>
        <taxon>Hexapoda</taxon>
        <taxon>Collembola</taxon>
        <taxon>Entomobryomorpha</taxon>
        <taxon>Isotomoidea</taxon>
        <taxon>Isotomidae</taxon>
        <taxon>Proisotominae</taxon>
        <taxon>Folsomia</taxon>
    </lineage>
</organism>
<sequence length="256" mass="29182">MINGTNRADLPLLNGLFFTSAKEDFVKWDSGKNHDRIILFSTDFNLDCFQNSAHWFADGTFRTSPLLFDQLFVIHGLRGDGHNTISVPLVYCLTPNRTGATYGRIFSKLKELRSGVSPLSVKDFEQASSNAFAKYFPDAEQRSCFFHLRQANHRHIQRDSELLKKMADGRFNLHVRTLIGLAFVPPADVVAAYDELDASPFFLENKDVLDSYMDYFLNTGIGGFDRRGNRKKPHFLIPLWNCRDAVLQGLPKNRLD</sequence>
<proteinExistence type="predicted"/>
<dbReference type="STRING" id="158441.A0A226DD05"/>
<name>A0A226DD05_FOLCA</name>
<keyword evidence="3" id="KW-1185">Reference proteome</keyword>
<evidence type="ECO:0000313" key="2">
    <source>
        <dbReference type="EMBL" id="OXA42828.1"/>
    </source>
</evidence>
<feature type="domain" description="MULE transposase" evidence="1">
    <location>
        <begin position="55"/>
        <end position="149"/>
    </location>
</feature>
<evidence type="ECO:0000259" key="1">
    <source>
        <dbReference type="Pfam" id="PF10551"/>
    </source>
</evidence>
<dbReference type="InterPro" id="IPR018289">
    <property type="entry name" value="MULE_transposase_dom"/>
</dbReference>
<dbReference type="EMBL" id="LNIX01000024">
    <property type="protein sequence ID" value="OXA42828.1"/>
    <property type="molecule type" value="Genomic_DNA"/>
</dbReference>
<dbReference type="OrthoDB" id="93990at2759"/>